<dbReference type="PANTHER" id="PTHR24418">
    <property type="entry name" value="TYROSINE-PROTEIN KINASE"/>
    <property type="match status" value="1"/>
</dbReference>
<dbReference type="InterPro" id="IPR001245">
    <property type="entry name" value="Ser-Thr/Tyr_kinase_cat_dom"/>
</dbReference>
<name>A0AAV8Y7Z6_9CUCU</name>
<dbReference type="AlphaFoldDB" id="A0AAV8Y7Z6"/>
<sequence>MMKLQHHCVVKLIGLSHGPSLLMVQELVPLGSILQYIVIHKEKINPNCEFKIWAAQIACGMQYLERNRFVHRDLAARNILLASQSNERRQVATEVVCTWSPIITVNSPTRVTWSFGVTIWEMYTFGDTPYGEMKGSEAIELIEGGGTAQEQTERMPRSHIQHYERLLGTTTLTKDRLFN</sequence>
<evidence type="ECO:0000256" key="1">
    <source>
        <dbReference type="ARBA" id="ARBA00022741"/>
    </source>
</evidence>
<dbReference type="InterPro" id="IPR008266">
    <property type="entry name" value="Tyr_kinase_AS"/>
</dbReference>
<dbReference type="InterPro" id="IPR000719">
    <property type="entry name" value="Prot_kinase_dom"/>
</dbReference>
<comment type="caution">
    <text evidence="4">The sequence shown here is derived from an EMBL/GenBank/DDBJ whole genome shotgun (WGS) entry which is preliminary data.</text>
</comment>
<evidence type="ECO:0000259" key="3">
    <source>
        <dbReference type="PROSITE" id="PS50011"/>
    </source>
</evidence>
<dbReference type="SMART" id="SM00219">
    <property type="entry name" value="TyrKc"/>
    <property type="match status" value="1"/>
</dbReference>
<dbReference type="InterPro" id="IPR011009">
    <property type="entry name" value="Kinase-like_dom_sf"/>
</dbReference>
<dbReference type="PROSITE" id="PS50011">
    <property type="entry name" value="PROTEIN_KINASE_DOM"/>
    <property type="match status" value="1"/>
</dbReference>
<evidence type="ECO:0000313" key="5">
    <source>
        <dbReference type="Proteomes" id="UP001162162"/>
    </source>
</evidence>
<dbReference type="GO" id="GO:0004713">
    <property type="term" value="F:protein tyrosine kinase activity"/>
    <property type="evidence" value="ECO:0007669"/>
    <property type="project" value="InterPro"/>
</dbReference>
<dbReference type="PROSITE" id="PS00109">
    <property type="entry name" value="PROTEIN_KINASE_TYR"/>
    <property type="match status" value="1"/>
</dbReference>
<evidence type="ECO:0000313" key="4">
    <source>
        <dbReference type="EMBL" id="KAJ8947101.1"/>
    </source>
</evidence>
<protein>
    <recommendedName>
        <fullName evidence="3">Protein kinase domain-containing protein</fullName>
    </recommendedName>
</protein>
<dbReference type="InterPro" id="IPR020635">
    <property type="entry name" value="Tyr_kinase_cat_dom"/>
</dbReference>
<evidence type="ECO:0000256" key="2">
    <source>
        <dbReference type="ARBA" id="ARBA00022840"/>
    </source>
</evidence>
<dbReference type="SUPFAM" id="SSF56112">
    <property type="entry name" value="Protein kinase-like (PK-like)"/>
    <property type="match status" value="1"/>
</dbReference>
<dbReference type="InterPro" id="IPR050198">
    <property type="entry name" value="Non-receptor_tyrosine_kinases"/>
</dbReference>
<organism evidence="4 5">
    <name type="scientific">Aromia moschata</name>
    <dbReference type="NCBI Taxonomy" id="1265417"/>
    <lineage>
        <taxon>Eukaryota</taxon>
        <taxon>Metazoa</taxon>
        <taxon>Ecdysozoa</taxon>
        <taxon>Arthropoda</taxon>
        <taxon>Hexapoda</taxon>
        <taxon>Insecta</taxon>
        <taxon>Pterygota</taxon>
        <taxon>Neoptera</taxon>
        <taxon>Endopterygota</taxon>
        <taxon>Coleoptera</taxon>
        <taxon>Polyphaga</taxon>
        <taxon>Cucujiformia</taxon>
        <taxon>Chrysomeloidea</taxon>
        <taxon>Cerambycidae</taxon>
        <taxon>Cerambycinae</taxon>
        <taxon>Callichromatini</taxon>
        <taxon>Aromia</taxon>
    </lineage>
</organism>
<dbReference type="Pfam" id="PF07714">
    <property type="entry name" value="PK_Tyr_Ser-Thr"/>
    <property type="match status" value="2"/>
</dbReference>
<proteinExistence type="predicted"/>
<dbReference type="GO" id="GO:0005524">
    <property type="term" value="F:ATP binding"/>
    <property type="evidence" value="ECO:0007669"/>
    <property type="project" value="UniProtKB-KW"/>
</dbReference>
<dbReference type="EMBL" id="JAPWTK010000169">
    <property type="protein sequence ID" value="KAJ8947101.1"/>
    <property type="molecule type" value="Genomic_DNA"/>
</dbReference>
<gene>
    <name evidence="4" type="ORF">NQ318_002460</name>
</gene>
<dbReference type="Gene3D" id="1.10.510.10">
    <property type="entry name" value="Transferase(Phosphotransferase) domain 1"/>
    <property type="match status" value="2"/>
</dbReference>
<keyword evidence="1" id="KW-0547">Nucleotide-binding</keyword>
<feature type="domain" description="Protein kinase" evidence="3">
    <location>
        <begin position="1"/>
        <end position="179"/>
    </location>
</feature>
<keyword evidence="5" id="KW-1185">Reference proteome</keyword>
<dbReference type="Proteomes" id="UP001162162">
    <property type="component" value="Unassembled WGS sequence"/>
</dbReference>
<reference evidence="4" key="1">
    <citation type="journal article" date="2023" name="Insect Mol. Biol.">
        <title>Genome sequencing provides insights into the evolution of gene families encoding plant cell wall-degrading enzymes in longhorned beetles.</title>
        <authorList>
            <person name="Shin N.R."/>
            <person name="Okamura Y."/>
            <person name="Kirsch R."/>
            <person name="Pauchet Y."/>
        </authorList>
    </citation>
    <scope>NUCLEOTIDE SEQUENCE</scope>
    <source>
        <strain evidence="4">AMC_N1</strain>
    </source>
</reference>
<dbReference type="GO" id="GO:0002009">
    <property type="term" value="P:morphogenesis of an epithelium"/>
    <property type="evidence" value="ECO:0007669"/>
    <property type="project" value="UniProtKB-ARBA"/>
</dbReference>
<keyword evidence="2" id="KW-0067">ATP-binding</keyword>
<accession>A0AAV8Y7Z6</accession>